<dbReference type="InterPro" id="IPR035901">
    <property type="entry name" value="GIY-YIG_endonuc_sf"/>
</dbReference>
<organism evidence="2 3">
    <name type="scientific">Cyanidiococcus yangmingshanensis</name>
    <dbReference type="NCBI Taxonomy" id="2690220"/>
    <lineage>
        <taxon>Eukaryota</taxon>
        <taxon>Rhodophyta</taxon>
        <taxon>Bangiophyceae</taxon>
        <taxon>Cyanidiales</taxon>
        <taxon>Cyanidiaceae</taxon>
        <taxon>Cyanidiococcus</taxon>
    </lineage>
</organism>
<name>A0A7J7IFS5_9RHOD</name>
<dbReference type="SUPFAM" id="SSF82771">
    <property type="entry name" value="GIY-YIG endonuclease"/>
    <property type="match status" value="1"/>
</dbReference>
<dbReference type="InterPro" id="IPR050381">
    <property type="entry name" value="SLX1_endonuclease"/>
</dbReference>
<dbReference type="Gene3D" id="3.30.40.10">
    <property type="entry name" value="Zinc/RING finger domain, C3HC4 (zinc finger)"/>
    <property type="match status" value="1"/>
</dbReference>
<dbReference type="AlphaFoldDB" id="A0A7J7IFS5"/>
<reference evidence="2 3" key="1">
    <citation type="journal article" date="2020" name="J. Phycol.">
        <title>Comparative genome analysis reveals Cyanidiococcus gen. nov., a new extremophilic red algal genus sister to Cyanidioschyzon (Cyanidioschyzonaceae, Rhodophyta).</title>
        <authorList>
            <person name="Liu S.-L."/>
            <person name="Chiang Y.-R."/>
            <person name="Yoon H.S."/>
            <person name="Fu H.-Y."/>
        </authorList>
    </citation>
    <scope>NUCLEOTIDE SEQUENCE [LARGE SCALE GENOMIC DNA]</scope>
    <source>
        <strain evidence="2 3">THAL066</strain>
    </source>
</reference>
<dbReference type="GO" id="GO:0008821">
    <property type="term" value="F:crossover junction DNA endonuclease activity"/>
    <property type="evidence" value="ECO:0007669"/>
    <property type="project" value="TreeGrafter"/>
</dbReference>
<dbReference type="EMBL" id="VWRR01000012">
    <property type="protein sequence ID" value="KAF6001966.1"/>
    <property type="molecule type" value="Genomic_DNA"/>
</dbReference>
<dbReference type="GO" id="GO:0033557">
    <property type="term" value="C:Slx1-Slx4 complex"/>
    <property type="evidence" value="ECO:0007669"/>
    <property type="project" value="TreeGrafter"/>
</dbReference>
<dbReference type="InterPro" id="IPR013083">
    <property type="entry name" value="Znf_RING/FYVE/PHD"/>
</dbReference>
<dbReference type="PROSITE" id="PS50164">
    <property type="entry name" value="GIY_YIG"/>
    <property type="match status" value="1"/>
</dbReference>
<accession>A0A7J7IFS5</accession>
<evidence type="ECO:0000313" key="2">
    <source>
        <dbReference type="EMBL" id="KAF6001966.1"/>
    </source>
</evidence>
<sequence length="289" mass="32707">MMMRSAPAPSLKMMCLNLNQLVNRAVWLDTVVISWFPSQGERCARNRTYVGFTTNPWRRLRQHNGELKGAGAHRTRAFRPWRMILYVEGFHSNIQALQFEWQWQHPRKSRALRRAATEHAHGGPLLQAYGVAGRLDVLARLLSIRPWSCLALQVVLPNHGSTDQGPKPKIISERWLESLPSRIRILRGFSFAEALAKPPEGIGAFGSRHSRSNVCHLCVKNEQVGETGMRSGFRRAMGSCPTCAVPFHIQCLARHCGSLCLLPESVHCLRCRQEISWADVLRSVDRSTL</sequence>
<dbReference type="GO" id="GO:0017108">
    <property type="term" value="F:5'-flap endonuclease activity"/>
    <property type="evidence" value="ECO:0007669"/>
    <property type="project" value="TreeGrafter"/>
</dbReference>
<evidence type="ECO:0000313" key="3">
    <source>
        <dbReference type="Proteomes" id="UP000530660"/>
    </source>
</evidence>
<dbReference type="PANTHER" id="PTHR20208:SF10">
    <property type="entry name" value="STRUCTURE-SPECIFIC ENDONUCLEASE SUBUNIT SLX1"/>
    <property type="match status" value="1"/>
</dbReference>
<dbReference type="OrthoDB" id="24645at2759"/>
<dbReference type="Gene3D" id="3.40.1440.10">
    <property type="entry name" value="GIY-YIG endonuclease"/>
    <property type="match status" value="1"/>
</dbReference>
<dbReference type="InterPro" id="IPR000305">
    <property type="entry name" value="GIY-YIG_endonuc"/>
</dbReference>
<dbReference type="GO" id="GO:0000724">
    <property type="term" value="P:double-strand break repair via homologous recombination"/>
    <property type="evidence" value="ECO:0007669"/>
    <property type="project" value="TreeGrafter"/>
</dbReference>
<keyword evidence="3" id="KW-1185">Reference proteome</keyword>
<protein>
    <submittedName>
        <fullName evidence="2">Slx1ap</fullName>
    </submittedName>
</protein>
<dbReference type="Proteomes" id="UP000530660">
    <property type="component" value="Unassembled WGS sequence"/>
</dbReference>
<proteinExistence type="predicted"/>
<gene>
    <name evidence="2" type="primary">SLX1A</name>
    <name evidence="2" type="ORF">F1559_002375</name>
</gene>
<dbReference type="PANTHER" id="PTHR20208">
    <property type="entry name" value="STRUCTURE-SPECIFIC ENDONUCLEASE SUBUNIT SLX1"/>
    <property type="match status" value="1"/>
</dbReference>
<dbReference type="Pfam" id="PF01541">
    <property type="entry name" value="GIY-YIG"/>
    <property type="match status" value="1"/>
</dbReference>
<evidence type="ECO:0000259" key="1">
    <source>
        <dbReference type="PROSITE" id="PS50164"/>
    </source>
</evidence>
<comment type="caution">
    <text evidence="2">The sequence shown here is derived from an EMBL/GenBank/DDBJ whole genome shotgun (WGS) entry which is preliminary data.</text>
</comment>
<feature type="domain" description="GIY-YIG" evidence="1">
    <location>
        <begin position="29"/>
        <end position="113"/>
    </location>
</feature>